<keyword evidence="7 9" id="KW-0611">Plant defense</keyword>
<evidence type="ECO:0000256" key="3">
    <source>
        <dbReference type="ARBA" id="ARBA00022525"/>
    </source>
</evidence>
<evidence type="ECO:0000256" key="5">
    <source>
        <dbReference type="ARBA" id="ARBA00022577"/>
    </source>
</evidence>
<name>A0A8S9H3W3_BRACR</name>
<evidence type="ECO:0000256" key="9">
    <source>
        <dbReference type="RuleBase" id="RU367109"/>
    </source>
</evidence>
<comment type="subcellular location">
    <subcellularLocation>
        <location evidence="1 9">Secreted</location>
    </subcellularLocation>
</comment>
<dbReference type="AlphaFoldDB" id="A0A8S9H3W3"/>
<keyword evidence="5 9" id="KW-0295">Fungicide</keyword>
<dbReference type="GO" id="GO:0005576">
    <property type="term" value="C:extracellular region"/>
    <property type="evidence" value="ECO:0007669"/>
    <property type="project" value="UniProtKB-SubCell"/>
</dbReference>
<evidence type="ECO:0000313" key="10">
    <source>
        <dbReference type="EMBL" id="KAF2551564.1"/>
    </source>
</evidence>
<evidence type="ECO:0000256" key="2">
    <source>
        <dbReference type="ARBA" id="ARBA00006722"/>
    </source>
</evidence>
<protein>
    <recommendedName>
        <fullName evidence="9">Defensin-like protein</fullName>
    </recommendedName>
</protein>
<keyword evidence="6 9" id="KW-0732">Signal</keyword>
<evidence type="ECO:0000256" key="4">
    <source>
        <dbReference type="ARBA" id="ARBA00022529"/>
    </source>
</evidence>
<evidence type="ECO:0000256" key="8">
    <source>
        <dbReference type="ARBA" id="ARBA00023157"/>
    </source>
</evidence>
<keyword evidence="3 9" id="KW-0964">Secreted</keyword>
<organism evidence="10 11">
    <name type="scientific">Brassica cretica</name>
    <name type="common">Mustard</name>
    <dbReference type="NCBI Taxonomy" id="69181"/>
    <lineage>
        <taxon>Eukaryota</taxon>
        <taxon>Viridiplantae</taxon>
        <taxon>Streptophyta</taxon>
        <taxon>Embryophyta</taxon>
        <taxon>Tracheophyta</taxon>
        <taxon>Spermatophyta</taxon>
        <taxon>Magnoliopsida</taxon>
        <taxon>eudicotyledons</taxon>
        <taxon>Gunneridae</taxon>
        <taxon>Pentapetalae</taxon>
        <taxon>rosids</taxon>
        <taxon>malvids</taxon>
        <taxon>Brassicales</taxon>
        <taxon>Brassicaceae</taxon>
        <taxon>Brassiceae</taxon>
        <taxon>Brassica</taxon>
    </lineage>
</organism>
<keyword evidence="4 9" id="KW-0929">Antimicrobial</keyword>
<accession>A0A8S9H3W3</accession>
<dbReference type="GO" id="GO:0050832">
    <property type="term" value="P:defense response to fungus"/>
    <property type="evidence" value="ECO:0007669"/>
    <property type="project" value="UniProtKB-UniRule"/>
</dbReference>
<dbReference type="EMBL" id="QGKW02001988">
    <property type="protein sequence ID" value="KAF2551564.1"/>
    <property type="molecule type" value="Genomic_DNA"/>
</dbReference>
<feature type="signal peptide" evidence="9">
    <location>
        <begin position="1"/>
        <end position="23"/>
    </location>
</feature>
<gene>
    <name evidence="10" type="ORF">F2Q68_00037618</name>
</gene>
<dbReference type="PANTHER" id="PTHR36788:SF4">
    <property type="entry name" value="DEFENSIN-LIKE PROTEIN 181-RELATED"/>
    <property type="match status" value="1"/>
</dbReference>
<proteinExistence type="inferred from homology"/>
<comment type="similarity">
    <text evidence="2 9">Belongs to the DEFL family.</text>
</comment>
<evidence type="ECO:0000313" key="11">
    <source>
        <dbReference type="Proteomes" id="UP000712281"/>
    </source>
</evidence>
<dbReference type="GO" id="GO:0031640">
    <property type="term" value="P:killing of cells of another organism"/>
    <property type="evidence" value="ECO:0007669"/>
    <property type="project" value="UniProtKB-UniRule"/>
</dbReference>
<comment type="caution">
    <text evidence="10">The sequence shown here is derived from an EMBL/GenBank/DDBJ whole genome shotgun (WGS) entry which is preliminary data.</text>
</comment>
<feature type="chain" id="PRO_5035960687" description="Defensin-like protein" evidence="9">
    <location>
        <begin position="24"/>
        <end position="262"/>
    </location>
</feature>
<dbReference type="InterPro" id="IPR039641">
    <property type="entry name" value="LCR"/>
</dbReference>
<evidence type="ECO:0000256" key="6">
    <source>
        <dbReference type="ARBA" id="ARBA00022729"/>
    </source>
</evidence>
<sequence>MIKITSSLVFPMICIIMFSLVEQNMSCLTILDERGVTCGVTCGATCKDRFGPATRSLFEPDGVVNQSRAATCVKTEGPCENCDQKCLAKFGPSVNTQCGNSQCLCIYECPPSPPKVCNGGAGLCSQNCPEKCCDTNCATKFNGGHGSCATLVVNQTRADICVDGLGTCENCDQRCKSKHGPSGHGDCDDRSTGVPMCRCHYQCEPPSLTSTPLNTCNGGGGLCSVNCPQKCCDINCALKFIGGSGMCLTLGNTSVCQCKYPC</sequence>
<reference evidence="10" key="1">
    <citation type="submission" date="2019-12" db="EMBL/GenBank/DDBJ databases">
        <title>Genome sequencing and annotation of Brassica cretica.</title>
        <authorList>
            <person name="Studholme D.J."/>
            <person name="Sarris P.F."/>
        </authorList>
    </citation>
    <scope>NUCLEOTIDE SEQUENCE</scope>
    <source>
        <strain evidence="10">PFS-001/15</strain>
        <tissue evidence="10">Leaf</tissue>
    </source>
</reference>
<dbReference type="Proteomes" id="UP000712281">
    <property type="component" value="Unassembled WGS sequence"/>
</dbReference>
<evidence type="ECO:0000256" key="7">
    <source>
        <dbReference type="ARBA" id="ARBA00022821"/>
    </source>
</evidence>
<evidence type="ECO:0000256" key="1">
    <source>
        <dbReference type="ARBA" id="ARBA00004613"/>
    </source>
</evidence>
<keyword evidence="8" id="KW-1015">Disulfide bond</keyword>
<dbReference type="PANTHER" id="PTHR36788">
    <property type="entry name" value="DEFENSIN-LIKE PROTEIN 183"/>
    <property type="match status" value="1"/>
</dbReference>